<keyword evidence="2" id="KW-0695">RNA-directed DNA polymerase</keyword>
<dbReference type="InterPro" id="IPR000477">
    <property type="entry name" value="RT_dom"/>
</dbReference>
<protein>
    <submittedName>
        <fullName evidence="2">Reverse transcriptase domain</fullName>
    </submittedName>
</protein>
<dbReference type="PANTHER" id="PTHR19446">
    <property type="entry name" value="REVERSE TRANSCRIPTASES"/>
    <property type="match status" value="1"/>
</dbReference>
<dbReference type="PROSITE" id="PS50878">
    <property type="entry name" value="RT_POL"/>
    <property type="match status" value="1"/>
</dbReference>
<dbReference type="EMBL" id="CABPRJ010000013">
    <property type="protein sequence ID" value="VVC25446.1"/>
    <property type="molecule type" value="Genomic_DNA"/>
</dbReference>
<sequence>MSEDEVRNGFYNELAEAFNRLPSNSKELEGVKVRWHTLLSKLIEYSSNEIHKVIFKLWKNIWEEKQISKSWKEAVVIPIDEKDGKTECENYRVLSFPSISFASKERQLIPEHQFGFQNKHSIIDQVHRVTNVISKGLEEKKYCCGVFLDVVQAFDKVWHKGLLIKLREQLPHTWCAFFKSYLTERQFRVIHEEALTDWKKISAGEGKRSWTNPLTYLLYTADIPTNNYLITAMFADDTEIMTTNEDQQTAWLQTSIENVSTWTKRWKININTEKSVHVNYILRKTIYKPVLLD</sequence>
<accession>A0A5E4M6B7</accession>
<feature type="domain" description="Reverse transcriptase" evidence="1">
    <location>
        <begin position="60"/>
        <end position="293"/>
    </location>
</feature>
<keyword evidence="3" id="KW-1185">Reference proteome</keyword>
<name>A0A5E4M6B7_9HEMI</name>
<dbReference type="Pfam" id="PF00078">
    <property type="entry name" value="RVT_1"/>
    <property type="match status" value="1"/>
</dbReference>
<keyword evidence="2" id="KW-0808">Transferase</keyword>
<proteinExistence type="predicted"/>
<dbReference type="AlphaFoldDB" id="A0A5E4M6B7"/>
<evidence type="ECO:0000313" key="2">
    <source>
        <dbReference type="EMBL" id="VVC25446.1"/>
    </source>
</evidence>
<dbReference type="Proteomes" id="UP000325440">
    <property type="component" value="Unassembled WGS sequence"/>
</dbReference>
<evidence type="ECO:0000313" key="3">
    <source>
        <dbReference type="Proteomes" id="UP000325440"/>
    </source>
</evidence>
<organism evidence="2 3">
    <name type="scientific">Cinara cedri</name>
    <dbReference type="NCBI Taxonomy" id="506608"/>
    <lineage>
        <taxon>Eukaryota</taxon>
        <taxon>Metazoa</taxon>
        <taxon>Ecdysozoa</taxon>
        <taxon>Arthropoda</taxon>
        <taxon>Hexapoda</taxon>
        <taxon>Insecta</taxon>
        <taxon>Pterygota</taxon>
        <taxon>Neoptera</taxon>
        <taxon>Paraneoptera</taxon>
        <taxon>Hemiptera</taxon>
        <taxon>Sternorrhyncha</taxon>
        <taxon>Aphidomorpha</taxon>
        <taxon>Aphidoidea</taxon>
        <taxon>Aphididae</taxon>
        <taxon>Lachninae</taxon>
        <taxon>Cinara</taxon>
    </lineage>
</organism>
<keyword evidence="2" id="KW-0548">Nucleotidyltransferase</keyword>
<gene>
    <name evidence="2" type="ORF">CINCED_3A023914</name>
</gene>
<reference evidence="2 3" key="1">
    <citation type="submission" date="2019-08" db="EMBL/GenBank/DDBJ databases">
        <authorList>
            <person name="Alioto T."/>
            <person name="Alioto T."/>
            <person name="Gomez Garrido J."/>
        </authorList>
    </citation>
    <scope>NUCLEOTIDE SEQUENCE [LARGE SCALE GENOMIC DNA]</scope>
</reference>
<evidence type="ECO:0000259" key="1">
    <source>
        <dbReference type="PROSITE" id="PS50878"/>
    </source>
</evidence>
<dbReference type="OrthoDB" id="412981at2759"/>
<dbReference type="GO" id="GO:0003964">
    <property type="term" value="F:RNA-directed DNA polymerase activity"/>
    <property type="evidence" value="ECO:0007669"/>
    <property type="project" value="UniProtKB-KW"/>
</dbReference>